<dbReference type="GO" id="GO:0030007">
    <property type="term" value="P:intracellular potassium ion homeostasis"/>
    <property type="evidence" value="ECO:0007669"/>
    <property type="project" value="TreeGrafter"/>
</dbReference>
<organism evidence="3">
    <name type="scientific">Timema douglasi</name>
    <name type="common">Walking stick</name>
    <dbReference type="NCBI Taxonomy" id="61478"/>
    <lineage>
        <taxon>Eukaryota</taxon>
        <taxon>Metazoa</taxon>
        <taxon>Ecdysozoa</taxon>
        <taxon>Arthropoda</taxon>
        <taxon>Hexapoda</taxon>
        <taxon>Insecta</taxon>
        <taxon>Pterygota</taxon>
        <taxon>Neoptera</taxon>
        <taxon>Polyneoptera</taxon>
        <taxon>Phasmatodea</taxon>
        <taxon>Timematodea</taxon>
        <taxon>Timematoidea</taxon>
        <taxon>Timematidae</taxon>
        <taxon>Timema</taxon>
    </lineage>
</organism>
<name>A0A7R8VKR5_TIMDO</name>
<dbReference type="GO" id="GO:1902600">
    <property type="term" value="P:proton transmembrane transport"/>
    <property type="evidence" value="ECO:0007669"/>
    <property type="project" value="TreeGrafter"/>
</dbReference>
<gene>
    <name evidence="3" type="ORF">TDIB3V08_LOCUS5472</name>
</gene>
<evidence type="ECO:0000313" key="3">
    <source>
        <dbReference type="EMBL" id="CAD7199212.1"/>
    </source>
</evidence>
<reference evidence="3" key="1">
    <citation type="submission" date="2020-11" db="EMBL/GenBank/DDBJ databases">
        <authorList>
            <person name="Tran Van P."/>
        </authorList>
    </citation>
    <scope>NUCLEOTIDE SEQUENCE</scope>
</reference>
<evidence type="ECO:0000256" key="2">
    <source>
        <dbReference type="ARBA" id="ARBA00022475"/>
    </source>
</evidence>
<dbReference type="SUPFAM" id="SSF81665">
    <property type="entry name" value="Calcium ATPase, transmembrane domain M"/>
    <property type="match status" value="1"/>
</dbReference>
<dbReference type="InterPro" id="IPR023298">
    <property type="entry name" value="ATPase_P-typ_TM_dom_sf"/>
</dbReference>
<dbReference type="GO" id="GO:0036376">
    <property type="term" value="P:sodium ion export across plasma membrane"/>
    <property type="evidence" value="ECO:0007669"/>
    <property type="project" value="TreeGrafter"/>
</dbReference>
<keyword evidence="2" id="KW-1003">Cell membrane</keyword>
<dbReference type="GO" id="GO:1990573">
    <property type="term" value="P:potassium ion import across plasma membrane"/>
    <property type="evidence" value="ECO:0007669"/>
    <property type="project" value="TreeGrafter"/>
</dbReference>
<proteinExistence type="predicted"/>
<dbReference type="Gene3D" id="1.20.1110.10">
    <property type="entry name" value="Calcium-transporting ATPase, transmembrane domain"/>
    <property type="match status" value="2"/>
</dbReference>
<dbReference type="GO" id="GO:0005391">
    <property type="term" value="F:P-type sodium:potassium-exchanging transporter activity"/>
    <property type="evidence" value="ECO:0007669"/>
    <property type="project" value="TreeGrafter"/>
</dbReference>
<dbReference type="GO" id="GO:0005886">
    <property type="term" value="C:plasma membrane"/>
    <property type="evidence" value="ECO:0007669"/>
    <property type="project" value="UniProtKB-SubCell"/>
</dbReference>
<sequence>MKGSCYFSRIRRSRDGYNATVTTKSSNRVFSQRKVVPAISLAYEEAESDIMKRQPRNPFTDKLVPAISLAYEAPESDIMKRQPRDPYRDNLVNRRWVLCCPSFPCLETTPHLHVVAISVTCSLHVLSPRRTPANPTRHSHGPINLGRSTLEQAQLECQESPMFALDNVYNVKVGCLDLFTDSDQRDREFRGFGSTT</sequence>
<dbReference type="InterPro" id="IPR050510">
    <property type="entry name" value="Cation_transp_ATPase_P-type"/>
</dbReference>
<dbReference type="PANTHER" id="PTHR43294">
    <property type="entry name" value="SODIUM/POTASSIUM-TRANSPORTING ATPASE SUBUNIT ALPHA"/>
    <property type="match status" value="1"/>
</dbReference>
<comment type="subcellular location">
    <subcellularLocation>
        <location evidence="1">Cell membrane</location>
        <topology evidence="1">Multi-pass membrane protein</topology>
    </subcellularLocation>
</comment>
<dbReference type="AlphaFoldDB" id="A0A7R8VKR5"/>
<protein>
    <submittedName>
        <fullName evidence="3">Uncharacterized protein</fullName>
    </submittedName>
</protein>
<keyword evidence="2" id="KW-0472">Membrane</keyword>
<accession>A0A7R8VKR5</accession>
<dbReference type="EMBL" id="OA566639">
    <property type="protein sequence ID" value="CAD7199212.1"/>
    <property type="molecule type" value="Genomic_DNA"/>
</dbReference>
<dbReference type="PANTHER" id="PTHR43294:SF13">
    <property type="entry name" value="SODIUM_POTASSIUM-TRANSPORTING ATPASE SUBUNIT ALPHA"/>
    <property type="match status" value="1"/>
</dbReference>
<dbReference type="GO" id="GO:0006883">
    <property type="term" value="P:intracellular sodium ion homeostasis"/>
    <property type="evidence" value="ECO:0007669"/>
    <property type="project" value="TreeGrafter"/>
</dbReference>
<evidence type="ECO:0000256" key="1">
    <source>
        <dbReference type="ARBA" id="ARBA00004651"/>
    </source>
</evidence>